<feature type="compositionally biased region" description="Basic residues" evidence="2">
    <location>
        <begin position="403"/>
        <end position="413"/>
    </location>
</feature>
<name>D8R5F2_SELML</name>
<keyword evidence="1" id="KW-0479">Metal-binding</keyword>
<evidence type="ECO:0000313" key="4">
    <source>
        <dbReference type="EMBL" id="EFJ32140.1"/>
    </source>
</evidence>
<dbReference type="Proteomes" id="UP000001514">
    <property type="component" value="Unassembled WGS sequence"/>
</dbReference>
<organism evidence="5">
    <name type="scientific">Selaginella moellendorffii</name>
    <name type="common">Spikemoss</name>
    <dbReference type="NCBI Taxonomy" id="88036"/>
    <lineage>
        <taxon>Eukaryota</taxon>
        <taxon>Viridiplantae</taxon>
        <taxon>Streptophyta</taxon>
        <taxon>Embryophyta</taxon>
        <taxon>Tracheophyta</taxon>
        <taxon>Lycopodiopsida</taxon>
        <taxon>Selaginellales</taxon>
        <taxon>Selaginellaceae</taxon>
        <taxon>Selaginella</taxon>
    </lineage>
</organism>
<dbReference type="HOGENOM" id="CLU_336913_0_0_1"/>
<proteinExistence type="predicted"/>
<dbReference type="KEGG" id="smo:SELMODRAFT_439488"/>
<dbReference type="Gramene" id="EFJ32140">
    <property type="protein sequence ID" value="EFJ32140"/>
    <property type="gene ID" value="SELMODRAFT_439488"/>
</dbReference>
<dbReference type="InParanoid" id="D8R5F2"/>
<feature type="compositionally biased region" description="Basic and acidic residues" evidence="2">
    <location>
        <begin position="105"/>
        <end position="137"/>
    </location>
</feature>
<feature type="compositionally biased region" description="Polar residues" evidence="2">
    <location>
        <begin position="74"/>
        <end position="83"/>
    </location>
</feature>
<evidence type="ECO:0000313" key="5">
    <source>
        <dbReference type="Proteomes" id="UP000001514"/>
    </source>
</evidence>
<keyword evidence="5" id="KW-1185">Reference proteome</keyword>
<dbReference type="PROSITE" id="PS00028">
    <property type="entry name" value="ZINC_FINGER_C2H2_1"/>
    <property type="match status" value="1"/>
</dbReference>
<accession>D8R5F2</accession>
<feature type="region of interest" description="Disordered" evidence="2">
    <location>
        <begin position="393"/>
        <end position="451"/>
    </location>
</feature>
<keyword evidence="1" id="KW-0863">Zinc-finger</keyword>
<feature type="region of interest" description="Disordered" evidence="2">
    <location>
        <begin position="48"/>
        <end position="137"/>
    </location>
</feature>
<gene>
    <name evidence="4" type="ORF">SELMODRAFT_439488</name>
</gene>
<feature type="domain" description="C2H2-type" evidence="3">
    <location>
        <begin position="199"/>
        <end position="221"/>
    </location>
</feature>
<dbReference type="PANTHER" id="PTHR36055:SF1">
    <property type="entry name" value="C2H2-LIKE ZINC FINGER PROTEIN"/>
    <property type="match status" value="1"/>
</dbReference>
<sequence length="846" mass="93392">MDFEHDVEVEAMEKSDDFVITIPEGDGSYDEQEVDVEQDIGLAEVLESPGAGAVDSEKAASSVKGFDDEKKVKTSNSTTQCNIVPSVEEGGGSNASKGVGKAYRKRSDSAEAKRKESEVTGHRGDKSAKSFKSDDAGNKERGFHLSDVFKGSENLAKGFQASDRLHSLKVPQAVVAFAQAAAKVNEIPGWPLLPKPQMKKCEKCSREFCSTLNYRRHIRLHRRSLIDDKDLRHERSQLAAYWDKLTAEESSEVISFKNMGIENLSGTSAFQALASFVQHPGLQPYPPAYMKAGTVLLELVQNKTSLFPIPSEKLLKTLDDASEGTFLCGGTSIAVQRFVYHGDAEKIGLEDKNVVASMSFLVEQKLLKAWMAEKNVEALRCEKALVEEEEAAQRKRAKDLERKRQKRNKQKGRKGVDQPPNADIDLGDEEVNTPRTGDDEDYPFAVDNGEGPVTEVTDENGFLVLLRDNQAATWETSSEEKTVMENSIEMLHEEDQGQVEAALKDDNFVDQNIGRVIKDRRRTNFSSAATYRTGDSSYQAYFRPRRTQHSTRIDPYQQHYRKKLAGVYRGIVKGSNGRVVWTRKASQPSRTKDDDQEVSVPVGSAEAESGHTLLVGSLSVPLEGHVRRPCSISEESNLMSKSSTPEILEGRQASWAKPTPPLKVWKPVGKVGDQSGAENSRSMVEDDGTFPPKLSAVALRPAVDSDNTEDGAAVDTKPCLVDLHATSPSFSSKLLASFLSERWATAVERRNTDANFKHDRTGKRSKNTKVWPINNDQNLDAEAPKLSPKGSPSGVLDEASNANGVLDNRPRNFVGNSCGKAVGRWQRNSKDKPGEQRYMPRQISLA</sequence>
<evidence type="ECO:0000256" key="2">
    <source>
        <dbReference type="SAM" id="MobiDB-lite"/>
    </source>
</evidence>
<evidence type="ECO:0000256" key="1">
    <source>
        <dbReference type="PROSITE-ProRule" id="PRU00042"/>
    </source>
</evidence>
<evidence type="ECO:0000259" key="3">
    <source>
        <dbReference type="PROSITE" id="PS50157"/>
    </source>
</evidence>
<dbReference type="EMBL" id="GL377572">
    <property type="protein sequence ID" value="EFJ32140.1"/>
    <property type="molecule type" value="Genomic_DNA"/>
</dbReference>
<dbReference type="PROSITE" id="PS50157">
    <property type="entry name" value="ZINC_FINGER_C2H2_2"/>
    <property type="match status" value="1"/>
</dbReference>
<dbReference type="AlphaFoldDB" id="D8R5F2"/>
<feature type="region of interest" description="Disordered" evidence="2">
    <location>
        <begin position="757"/>
        <end position="846"/>
    </location>
</feature>
<protein>
    <recommendedName>
        <fullName evidence="3">C2H2-type domain-containing protein</fullName>
    </recommendedName>
</protein>
<dbReference type="eggNOG" id="ENOG502QSEZ">
    <property type="taxonomic scope" value="Eukaryota"/>
</dbReference>
<dbReference type="GO" id="GO:0008270">
    <property type="term" value="F:zinc ion binding"/>
    <property type="evidence" value="ECO:0007669"/>
    <property type="project" value="UniProtKB-KW"/>
</dbReference>
<dbReference type="STRING" id="88036.D8R5F2"/>
<keyword evidence="1" id="KW-0862">Zinc</keyword>
<dbReference type="InterPro" id="IPR013087">
    <property type="entry name" value="Znf_C2H2_type"/>
</dbReference>
<dbReference type="OrthoDB" id="191139at2759"/>
<reference evidence="4 5" key="1">
    <citation type="journal article" date="2011" name="Science">
        <title>The Selaginella genome identifies genetic changes associated with the evolution of vascular plants.</title>
        <authorList>
            <person name="Banks J.A."/>
            <person name="Nishiyama T."/>
            <person name="Hasebe M."/>
            <person name="Bowman J.L."/>
            <person name="Gribskov M."/>
            <person name="dePamphilis C."/>
            <person name="Albert V.A."/>
            <person name="Aono N."/>
            <person name="Aoyama T."/>
            <person name="Ambrose B.A."/>
            <person name="Ashton N.W."/>
            <person name="Axtell M.J."/>
            <person name="Barker E."/>
            <person name="Barker M.S."/>
            <person name="Bennetzen J.L."/>
            <person name="Bonawitz N.D."/>
            <person name="Chapple C."/>
            <person name="Cheng C."/>
            <person name="Correa L.G."/>
            <person name="Dacre M."/>
            <person name="DeBarry J."/>
            <person name="Dreyer I."/>
            <person name="Elias M."/>
            <person name="Engstrom E.M."/>
            <person name="Estelle M."/>
            <person name="Feng L."/>
            <person name="Finet C."/>
            <person name="Floyd S.K."/>
            <person name="Frommer W.B."/>
            <person name="Fujita T."/>
            <person name="Gramzow L."/>
            <person name="Gutensohn M."/>
            <person name="Harholt J."/>
            <person name="Hattori M."/>
            <person name="Heyl A."/>
            <person name="Hirai T."/>
            <person name="Hiwatashi Y."/>
            <person name="Ishikawa M."/>
            <person name="Iwata M."/>
            <person name="Karol K.G."/>
            <person name="Koehler B."/>
            <person name="Kolukisaoglu U."/>
            <person name="Kubo M."/>
            <person name="Kurata T."/>
            <person name="Lalonde S."/>
            <person name="Li K."/>
            <person name="Li Y."/>
            <person name="Litt A."/>
            <person name="Lyons E."/>
            <person name="Manning G."/>
            <person name="Maruyama T."/>
            <person name="Michael T.P."/>
            <person name="Mikami K."/>
            <person name="Miyazaki S."/>
            <person name="Morinaga S."/>
            <person name="Murata T."/>
            <person name="Mueller-Roeber B."/>
            <person name="Nelson D.R."/>
            <person name="Obara M."/>
            <person name="Oguri Y."/>
            <person name="Olmstead R.G."/>
            <person name="Onodera N."/>
            <person name="Petersen B.L."/>
            <person name="Pils B."/>
            <person name="Prigge M."/>
            <person name="Rensing S.A."/>
            <person name="Riano-Pachon D.M."/>
            <person name="Roberts A.W."/>
            <person name="Sato Y."/>
            <person name="Scheller H.V."/>
            <person name="Schulz B."/>
            <person name="Schulz C."/>
            <person name="Shakirov E.V."/>
            <person name="Shibagaki N."/>
            <person name="Shinohara N."/>
            <person name="Shippen D.E."/>
            <person name="Soerensen I."/>
            <person name="Sotooka R."/>
            <person name="Sugimoto N."/>
            <person name="Sugita M."/>
            <person name="Sumikawa N."/>
            <person name="Tanurdzic M."/>
            <person name="Theissen G."/>
            <person name="Ulvskov P."/>
            <person name="Wakazuki S."/>
            <person name="Weng J.K."/>
            <person name="Willats W.W."/>
            <person name="Wipf D."/>
            <person name="Wolf P.G."/>
            <person name="Yang L."/>
            <person name="Zimmer A.D."/>
            <person name="Zhu Q."/>
            <person name="Mitros T."/>
            <person name="Hellsten U."/>
            <person name="Loque D."/>
            <person name="Otillar R."/>
            <person name="Salamov A."/>
            <person name="Schmutz J."/>
            <person name="Shapiro H."/>
            <person name="Lindquist E."/>
            <person name="Lucas S."/>
            <person name="Rokhsar D."/>
            <person name="Grigoriev I.V."/>
        </authorList>
    </citation>
    <scope>NUCLEOTIDE SEQUENCE [LARGE SCALE GENOMIC DNA]</scope>
</reference>
<dbReference type="PANTHER" id="PTHR36055">
    <property type="entry name" value="C2H2-LIKE ZINC FINGER PROTEIN"/>
    <property type="match status" value="1"/>
</dbReference>